<keyword evidence="8" id="KW-1185">Reference proteome</keyword>
<dbReference type="PROSITE" id="PS51349">
    <property type="entry name" value="FMN_HYDROXY_ACID_DH_2"/>
    <property type="match status" value="1"/>
</dbReference>
<dbReference type="GO" id="GO:0016491">
    <property type="term" value="F:oxidoreductase activity"/>
    <property type="evidence" value="ECO:0007669"/>
    <property type="project" value="UniProtKB-KW"/>
</dbReference>
<dbReference type="InterPro" id="IPR037396">
    <property type="entry name" value="FMN_HAD"/>
</dbReference>
<gene>
    <name evidence="7" type="ORF">GCM10011588_60390</name>
</gene>
<evidence type="ECO:0000256" key="3">
    <source>
        <dbReference type="ARBA" id="ARBA00024042"/>
    </source>
</evidence>
<feature type="binding site" evidence="5">
    <location>
        <position position="164"/>
    </location>
    <ligand>
        <name>FMN</name>
        <dbReference type="ChEBI" id="CHEBI:58210"/>
    </ligand>
</feature>
<dbReference type="GO" id="GO:0010181">
    <property type="term" value="F:FMN binding"/>
    <property type="evidence" value="ECO:0007669"/>
    <property type="project" value="InterPro"/>
</dbReference>
<organism evidence="7 8">
    <name type="scientific">Nocardia jinanensis</name>
    <dbReference type="NCBI Taxonomy" id="382504"/>
    <lineage>
        <taxon>Bacteria</taxon>
        <taxon>Bacillati</taxon>
        <taxon>Actinomycetota</taxon>
        <taxon>Actinomycetes</taxon>
        <taxon>Mycobacteriales</taxon>
        <taxon>Nocardiaceae</taxon>
        <taxon>Nocardia</taxon>
    </lineage>
</organism>
<feature type="binding site" evidence="5">
    <location>
        <position position="59"/>
    </location>
    <ligand>
        <name>glyoxylate</name>
        <dbReference type="ChEBI" id="CHEBI:36655"/>
    </ligand>
</feature>
<feature type="domain" description="FMN hydroxy acid dehydrogenase" evidence="6">
    <location>
        <begin position="33"/>
        <end position="405"/>
    </location>
</feature>
<proteinExistence type="inferred from homology"/>
<comment type="cofactor">
    <cofactor evidence="1">
        <name>FMN</name>
        <dbReference type="ChEBI" id="CHEBI:58210"/>
    </cofactor>
</comment>
<feature type="binding site" evidence="5">
    <location>
        <begin position="332"/>
        <end position="336"/>
    </location>
    <ligand>
        <name>FMN</name>
        <dbReference type="ChEBI" id="CHEBI:58210"/>
    </ligand>
</feature>
<sequence>MGARDVPDTATVSAVSSFIDFQNEIYLQGMGGTVPELPMTADGFADRARELLDARAYAYVAGSASTERTALANTSAFDRYRIVPRMLCGTSGPGARDTSVEVLGTKLAAPVLTSPVGVLELLHEKGEVVVARAAKELGVGTVVSTASSSTIEEVGEVAGDWWYQLYWPADDELARSFVERAQRAGAKAIVVTVDTPSLGWRPRDLELGHLPFLLGKGIANYLSDPVFRAKLPAPPEESEDALRIAILTWVGLFGNHTLRPADLARLREWTDLPIAVKGVLHPDDARLVVDAGADAVWVSNHGGRQVDNSIAALDALGSVVGAVGDRADVLFDSGVRSGSDVLVALALGAKAVGYGRPWAYALGIGGAVGVRHALRLLLADFDSAMGLSGCADLAGITRELLAVPR</sequence>
<feature type="binding site" evidence="5">
    <location>
        <position position="192"/>
    </location>
    <ligand>
        <name>FMN</name>
        <dbReference type="ChEBI" id="CHEBI:58210"/>
    </ligand>
</feature>
<keyword evidence="2" id="KW-0560">Oxidoreductase</keyword>
<dbReference type="PANTHER" id="PTHR10578">
    <property type="entry name" value="S -2-HYDROXY-ACID OXIDASE-RELATED"/>
    <property type="match status" value="1"/>
</dbReference>
<feature type="binding site" evidence="5">
    <location>
        <position position="299"/>
    </location>
    <ligand>
        <name>FMN</name>
        <dbReference type="ChEBI" id="CHEBI:58210"/>
    </ligand>
</feature>
<dbReference type="Gene3D" id="3.20.20.70">
    <property type="entry name" value="Aldolase class I"/>
    <property type="match status" value="1"/>
</dbReference>
<feature type="binding site" evidence="5">
    <location>
        <begin position="355"/>
        <end position="356"/>
    </location>
    <ligand>
        <name>FMN</name>
        <dbReference type="ChEBI" id="CHEBI:58210"/>
    </ligand>
</feature>
<dbReference type="AlphaFoldDB" id="A0A917RVN2"/>
<dbReference type="InterPro" id="IPR012133">
    <property type="entry name" value="Alpha-hydoxy_acid_DH_FMN"/>
</dbReference>
<accession>A0A917RVN2</accession>
<feature type="binding site" evidence="5">
    <location>
        <position position="301"/>
    </location>
    <ligand>
        <name>glyoxylate</name>
        <dbReference type="ChEBI" id="CHEBI:36655"/>
    </ligand>
</feature>
<dbReference type="InterPro" id="IPR000262">
    <property type="entry name" value="FMN-dep_DH"/>
</dbReference>
<keyword evidence="5" id="KW-0285">Flavoprotein</keyword>
<feature type="binding site" evidence="5">
    <location>
        <position position="144"/>
    </location>
    <ligand>
        <name>FMN</name>
        <dbReference type="ChEBI" id="CHEBI:58210"/>
    </ligand>
</feature>
<evidence type="ECO:0000256" key="5">
    <source>
        <dbReference type="PIRSR" id="PIRSR000138-2"/>
    </source>
</evidence>
<feature type="binding site" evidence="5">
    <location>
        <position position="201"/>
    </location>
    <ligand>
        <name>glyoxylate</name>
        <dbReference type="ChEBI" id="CHEBI:36655"/>
    </ligand>
</feature>
<evidence type="ECO:0000259" key="6">
    <source>
        <dbReference type="PROSITE" id="PS51349"/>
    </source>
</evidence>
<comment type="caution">
    <text evidence="7">The sequence shown here is derived from an EMBL/GenBank/DDBJ whole genome shotgun (WGS) entry which is preliminary data.</text>
</comment>
<dbReference type="PROSITE" id="PS00557">
    <property type="entry name" value="FMN_HYDROXY_ACID_DH_1"/>
    <property type="match status" value="1"/>
</dbReference>
<feature type="binding site" evidence="5">
    <location>
        <position position="304"/>
    </location>
    <ligand>
        <name>glyoxylate</name>
        <dbReference type="ChEBI" id="CHEBI:36655"/>
    </ligand>
</feature>
<dbReference type="PIRSF" id="PIRSF000138">
    <property type="entry name" value="Al-hdrx_acd_dh"/>
    <property type="match status" value="1"/>
</dbReference>
<feature type="binding site" evidence="5">
    <location>
        <position position="166"/>
    </location>
    <ligand>
        <name>glyoxylate</name>
        <dbReference type="ChEBI" id="CHEBI:36655"/>
    </ligand>
</feature>
<dbReference type="Proteomes" id="UP000638263">
    <property type="component" value="Unassembled WGS sequence"/>
</dbReference>
<comment type="similarity">
    <text evidence="3">Belongs to the FMN-dependent alpha-hydroxy acid dehydrogenase family.</text>
</comment>
<dbReference type="Pfam" id="PF01070">
    <property type="entry name" value="FMN_dh"/>
    <property type="match status" value="1"/>
</dbReference>
<protein>
    <submittedName>
        <fullName evidence="7">Oxidoreductase</fullName>
    </submittedName>
</protein>
<evidence type="ECO:0000256" key="2">
    <source>
        <dbReference type="ARBA" id="ARBA00023002"/>
    </source>
</evidence>
<evidence type="ECO:0000313" key="7">
    <source>
        <dbReference type="EMBL" id="GGL37616.1"/>
    </source>
</evidence>
<dbReference type="EMBL" id="BMMH01000020">
    <property type="protein sequence ID" value="GGL37616.1"/>
    <property type="molecule type" value="Genomic_DNA"/>
</dbReference>
<dbReference type="InterPro" id="IPR008259">
    <property type="entry name" value="FMN_hydac_DH_AS"/>
</dbReference>
<keyword evidence="5" id="KW-0288">FMN</keyword>
<name>A0A917RVN2_9NOCA</name>
<feature type="active site" description="Proton acceptor" evidence="4">
    <location>
        <position position="301"/>
    </location>
</feature>
<dbReference type="InterPro" id="IPR013785">
    <property type="entry name" value="Aldolase_TIM"/>
</dbReference>
<dbReference type="PANTHER" id="PTHR10578:SF143">
    <property type="entry name" value="FMN-DEPENDENT ALPHA-HYDROXY ACID DEHYDROGENASE PB1A11.03"/>
    <property type="match status" value="1"/>
</dbReference>
<dbReference type="SUPFAM" id="SSF51395">
    <property type="entry name" value="FMN-linked oxidoreductases"/>
    <property type="match status" value="1"/>
</dbReference>
<evidence type="ECO:0000256" key="4">
    <source>
        <dbReference type="PIRSR" id="PIRSR000138-1"/>
    </source>
</evidence>
<feature type="binding site" evidence="5">
    <location>
        <position position="277"/>
    </location>
    <ligand>
        <name>FMN</name>
        <dbReference type="ChEBI" id="CHEBI:58210"/>
    </ligand>
</feature>
<reference evidence="7" key="2">
    <citation type="submission" date="2020-09" db="EMBL/GenBank/DDBJ databases">
        <authorList>
            <person name="Sun Q."/>
            <person name="Zhou Y."/>
        </authorList>
    </citation>
    <scope>NUCLEOTIDE SEQUENCE</scope>
    <source>
        <strain evidence="7">CGMCC 4.3508</strain>
    </source>
</reference>
<evidence type="ECO:0000313" key="8">
    <source>
        <dbReference type="Proteomes" id="UP000638263"/>
    </source>
</evidence>
<feature type="binding site" evidence="5">
    <location>
        <begin position="115"/>
        <end position="117"/>
    </location>
    <ligand>
        <name>FMN</name>
        <dbReference type="ChEBI" id="CHEBI:58210"/>
    </ligand>
</feature>
<evidence type="ECO:0000256" key="1">
    <source>
        <dbReference type="ARBA" id="ARBA00001917"/>
    </source>
</evidence>
<reference evidence="7" key="1">
    <citation type="journal article" date="2014" name="Int. J. Syst. Evol. Microbiol.">
        <title>Complete genome sequence of Corynebacterium casei LMG S-19264T (=DSM 44701T), isolated from a smear-ripened cheese.</title>
        <authorList>
            <consortium name="US DOE Joint Genome Institute (JGI-PGF)"/>
            <person name="Walter F."/>
            <person name="Albersmeier A."/>
            <person name="Kalinowski J."/>
            <person name="Ruckert C."/>
        </authorList>
    </citation>
    <scope>NUCLEOTIDE SEQUENCE</scope>
    <source>
        <strain evidence="7">CGMCC 4.3508</strain>
    </source>
</reference>